<feature type="compositionally biased region" description="Basic and acidic residues" evidence="6">
    <location>
        <begin position="67"/>
        <end position="78"/>
    </location>
</feature>
<feature type="region of interest" description="Disordered" evidence="6">
    <location>
        <begin position="167"/>
        <end position="238"/>
    </location>
</feature>
<reference evidence="8 9" key="1">
    <citation type="submission" date="2014-07" db="EMBL/GenBank/DDBJ databases">
        <title>Genomic and transcriptomic analysis on Apis cerana provide comprehensive insights into honey bee biology.</title>
        <authorList>
            <person name="Diao Q."/>
            <person name="Sun L."/>
            <person name="Zheng H."/>
            <person name="Zheng H."/>
            <person name="Xu S."/>
            <person name="Wang S."/>
            <person name="Zeng Z."/>
            <person name="Hu F."/>
            <person name="Su S."/>
            <person name="Wu J."/>
        </authorList>
    </citation>
    <scope>NUCLEOTIDE SEQUENCE [LARGE SCALE GENOMIC DNA]</scope>
    <source>
        <tissue evidence="8">Pupae without intestine</tissue>
    </source>
</reference>
<dbReference type="EMBL" id="KZ288312">
    <property type="protein sequence ID" value="PBC28435.1"/>
    <property type="molecule type" value="Genomic_DNA"/>
</dbReference>
<proteinExistence type="predicted"/>
<dbReference type="InterPro" id="IPR049899">
    <property type="entry name" value="Znf_C2HC_C3H"/>
</dbReference>
<keyword evidence="3 5" id="KW-0863">Zinc-finger</keyword>
<evidence type="ECO:0000256" key="2">
    <source>
        <dbReference type="ARBA" id="ARBA00022737"/>
    </source>
</evidence>
<evidence type="ECO:0000256" key="3">
    <source>
        <dbReference type="ARBA" id="ARBA00022771"/>
    </source>
</evidence>
<evidence type="ECO:0000256" key="5">
    <source>
        <dbReference type="PROSITE-ProRule" id="PRU01371"/>
    </source>
</evidence>
<accession>A0A2A3E9N4</accession>
<dbReference type="Proteomes" id="UP000242457">
    <property type="component" value="Unassembled WGS sequence"/>
</dbReference>
<evidence type="ECO:0000313" key="8">
    <source>
        <dbReference type="EMBL" id="PBC28435.1"/>
    </source>
</evidence>
<dbReference type="Pfam" id="PF13913">
    <property type="entry name" value="zf-C2HC_2"/>
    <property type="match status" value="2"/>
</dbReference>
<dbReference type="STRING" id="94128.A0A2A3E9N4"/>
<protein>
    <recommendedName>
        <fullName evidence="7">C2HC/C3H-type domain-containing protein</fullName>
    </recommendedName>
</protein>
<dbReference type="AlphaFoldDB" id="A0A2A3E9N4"/>
<evidence type="ECO:0000313" key="9">
    <source>
        <dbReference type="Proteomes" id="UP000242457"/>
    </source>
</evidence>
<keyword evidence="4" id="KW-0862">Zinc</keyword>
<dbReference type="GO" id="GO:0008270">
    <property type="term" value="F:zinc ion binding"/>
    <property type="evidence" value="ECO:0007669"/>
    <property type="project" value="UniProtKB-KW"/>
</dbReference>
<feature type="domain" description="C2HC/C3H-type" evidence="7">
    <location>
        <begin position="8"/>
        <end position="37"/>
    </location>
</feature>
<dbReference type="Gene3D" id="3.30.160.60">
    <property type="entry name" value="Classic Zinc Finger"/>
    <property type="match status" value="1"/>
</dbReference>
<sequence>MDTDVPPILLPCAICARTFMPQSLEKHARICERSANKKRKPFDSAKQRIQGTELAEFLPRQEKKRRSPEERSSKSWKQTHDDFLRAIRAARNEIVDSTMQKQCSTTITSSAPTRANEQGMCPTCNRHFGVKAYDRHVAWCKERIARVPVSPATNIAKERLEARMKYRAPAVKSRRQATREKYSPGSAITLSAGNKMSPGLVPNKAKESASAPSCNNKSNDSPVKQKTTLVCNSNEDVA</sequence>
<dbReference type="PANTHER" id="PTHR13555">
    <property type="entry name" value="C2H2 ZINC FINGER CGI-62-RELATED"/>
    <property type="match status" value="1"/>
</dbReference>
<evidence type="ECO:0000259" key="7">
    <source>
        <dbReference type="PROSITE" id="PS52027"/>
    </source>
</evidence>
<feature type="compositionally biased region" description="Polar residues" evidence="6">
    <location>
        <begin position="210"/>
        <end position="238"/>
    </location>
</feature>
<feature type="region of interest" description="Disordered" evidence="6">
    <location>
        <begin position="59"/>
        <end position="78"/>
    </location>
</feature>
<dbReference type="OrthoDB" id="10066537at2759"/>
<evidence type="ECO:0000256" key="6">
    <source>
        <dbReference type="SAM" id="MobiDB-lite"/>
    </source>
</evidence>
<keyword evidence="2" id="KW-0677">Repeat</keyword>
<keyword evidence="9" id="KW-1185">Reference proteome</keyword>
<evidence type="ECO:0000256" key="4">
    <source>
        <dbReference type="ARBA" id="ARBA00022833"/>
    </source>
</evidence>
<dbReference type="InterPro" id="IPR026319">
    <property type="entry name" value="ZC2HC1A/B-like"/>
</dbReference>
<dbReference type="PROSITE" id="PS52027">
    <property type="entry name" value="ZF_C2HC_C3H"/>
    <property type="match status" value="1"/>
</dbReference>
<gene>
    <name evidence="8" type="ORF">APICC_06656</name>
</gene>
<evidence type="ECO:0000256" key="1">
    <source>
        <dbReference type="ARBA" id="ARBA00022723"/>
    </source>
</evidence>
<name>A0A2A3E9N4_APICC</name>
<keyword evidence="1" id="KW-0479">Metal-binding</keyword>
<organism evidence="8 9">
    <name type="scientific">Apis cerana cerana</name>
    <name type="common">Oriental honeybee</name>
    <dbReference type="NCBI Taxonomy" id="94128"/>
    <lineage>
        <taxon>Eukaryota</taxon>
        <taxon>Metazoa</taxon>
        <taxon>Ecdysozoa</taxon>
        <taxon>Arthropoda</taxon>
        <taxon>Hexapoda</taxon>
        <taxon>Insecta</taxon>
        <taxon>Pterygota</taxon>
        <taxon>Neoptera</taxon>
        <taxon>Endopterygota</taxon>
        <taxon>Hymenoptera</taxon>
        <taxon>Apocrita</taxon>
        <taxon>Aculeata</taxon>
        <taxon>Apoidea</taxon>
        <taxon>Anthophila</taxon>
        <taxon>Apidae</taxon>
        <taxon>Apis</taxon>
    </lineage>
</organism>